<evidence type="ECO:0000313" key="1">
    <source>
        <dbReference type="EMBL" id="NEU97407.1"/>
    </source>
</evidence>
<comment type="caution">
    <text evidence="1">The sequence shown here is derived from an EMBL/GenBank/DDBJ whole genome shotgun (WGS) entry which is preliminary data.</text>
</comment>
<organism evidence="1 2">
    <name type="scientific">Bradyrhizobium uaiense</name>
    <dbReference type="NCBI Taxonomy" id="2594946"/>
    <lineage>
        <taxon>Bacteria</taxon>
        <taxon>Pseudomonadati</taxon>
        <taxon>Pseudomonadota</taxon>
        <taxon>Alphaproteobacteria</taxon>
        <taxon>Hyphomicrobiales</taxon>
        <taxon>Nitrobacteraceae</taxon>
        <taxon>Bradyrhizobium</taxon>
    </lineage>
</organism>
<reference evidence="1 2" key="1">
    <citation type="journal article" date="2020" name="Arch. Microbiol.">
        <title>Bradyrhizobium uaiense sp. nov., a new highly efficient cowpea symbiont.</title>
        <authorList>
            <person name="Cabral Michel D."/>
            <person name="Azarias Guimaraes A."/>
            <person name="Martins da Costa E."/>
            <person name="Soares de Carvalho T."/>
            <person name="Balsanelli E."/>
            <person name="Willems A."/>
            <person name="Maltempi de Souza E."/>
            <person name="de Souza Moreira F.M."/>
        </authorList>
    </citation>
    <scope>NUCLEOTIDE SEQUENCE [LARGE SCALE GENOMIC DNA]</scope>
    <source>
        <strain evidence="1 2">UFLA 03-164</strain>
    </source>
</reference>
<dbReference type="AlphaFoldDB" id="A0A6P1BG33"/>
<dbReference type="InterPro" id="IPR018912">
    <property type="entry name" value="DUF2478"/>
</dbReference>
<name>A0A6P1BG33_9BRAD</name>
<evidence type="ECO:0000313" key="2">
    <source>
        <dbReference type="Proteomes" id="UP000468531"/>
    </source>
</evidence>
<gene>
    <name evidence="1" type="ORF">FNJ47_16575</name>
</gene>
<sequence length="211" mass="22731">MSGNLDEIDPKHIAAVFDWPDNVDMQQADLAQDLTRRGVRVGGIIRRRLAGAHGTPCLVGGDITSGQQISICEQVGSAVLSYKLDTSGLAKAAAIVSRALRHLVNLLATSTFCRQQAAGGSLRAEFANPIGRGVPPMIAVLVTCLAARRTCTGDVGTLLLCGRQIVQRWWRDFPSRLGHSWAFISSREDLGTMIPERLMTTIRPADTSAPK</sequence>
<protein>
    <submittedName>
        <fullName evidence="1">DUF2478 domain-containing protein</fullName>
    </submittedName>
</protein>
<dbReference type="Proteomes" id="UP000468531">
    <property type="component" value="Unassembled WGS sequence"/>
</dbReference>
<proteinExistence type="predicted"/>
<accession>A0A6P1BG33</accession>
<keyword evidence="2" id="KW-1185">Reference proteome</keyword>
<dbReference type="Pfam" id="PF10649">
    <property type="entry name" value="DUF2478"/>
    <property type="match status" value="1"/>
</dbReference>
<dbReference type="RefSeq" id="WP_163154808.1">
    <property type="nucleotide sequence ID" value="NZ_VKHP01000057.1"/>
</dbReference>
<dbReference type="EMBL" id="VKHP01000057">
    <property type="protein sequence ID" value="NEU97407.1"/>
    <property type="molecule type" value="Genomic_DNA"/>
</dbReference>